<evidence type="ECO:0000256" key="2">
    <source>
        <dbReference type="SAM" id="Phobius"/>
    </source>
</evidence>
<name>A0ABW0ZQA8_9ACTN</name>
<dbReference type="EMBL" id="JBHSON010000003">
    <property type="protein sequence ID" value="MFC5744522.1"/>
    <property type="molecule type" value="Genomic_DNA"/>
</dbReference>
<feature type="region of interest" description="Disordered" evidence="1">
    <location>
        <begin position="1"/>
        <end position="20"/>
    </location>
</feature>
<dbReference type="RefSeq" id="WP_378279764.1">
    <property type="nucleotide sequence ID" value="NZ_JBHSON010000003.1"/>
</dbReference>
<comment type="caution">
    <text evidence="3">The sequence shown here is derived from an EMBL/GenBank/DDBJ whole genome shotgun (WGS) entry which is preliminary data.</text>
</comment>
<evidence type="ECO:0000313" key="3">
    <source>
        <dbReference type="EMBL" id="MFC5744522.1"/>
    </source>
</evidence>
<protein>
    <submittedName>
        <fullName evidence="3">Uncharacterized protein</fullName>
    </submittedName>
</protein>
<accession>A0ABW0ZQA8</accession>
<feature type="transmembrane region" description="Helical" evidence="2">
    <location>
        <begin position="27"/>
        <end position="45"/>
    </location>
</feature>
<dbReference type="Proteomes" id="UP001596074">
    <property type="component" value="Unassembled WGS sequence"/>
</dbReference>
<proteinExistence type="predicted"/>
<gene>
    <name evidence="3" type="ORF">ACFPZN_02720</name>
</gene>
<feature type="transmembrane region" description="Helical" evidence="2">
    <location>
        <begin position="51"/>
        <end position="71"/>
    </location>
</feature>
<organism evidence="3 4">
    <name type="scientific">Actinomadura rugatobispora</name>
    <dbReference type="NCBI Taxonomy" id="1994"/>
    <lineage>
        <taxon>Bacteria</taxon>
        <taxon>Bacillati</taxon>
        <taxon>Actinomycetota</taxon>
        <taxon>Actinomycetes</taxon>
        <taxon>Streptosporangiales</taxon>
        <taxon>Thermomonosporaceae</taxon>
        <taxon>Actinomadura</taxon>
    </lineage>
</organism>
<evidence type="ECO:0000256" key="1">
    <source>
        <dbReference type="SAM" id="MobiDB-lite"/>
    </source>
</evidence>
<reference evidence="4" key="1">
    <citation type="journal article" date="2019" name="Int. J. Syst. Evol. Microbiol.">
        <title>The Global Catalogue of Microorganisms (GCM) 10K type strain sequencing project: providing services to taxonomists for standard genome sequencing and annotation.</title>
        <authorList>
            <consortium name="The Broad Institute Genomics Platform"/>
            <consortium name="The Broad Institute Genome Sequencing Center for Infectious Disease"/>
            <person name="Wu L."/>
            <person name="Ma J."/>
        </authorList>
    </citation>
    <scope>NUCLEOTIDE SEQUENCE [LARGE SCALE GENOMIC DNA]</scope>
    <source>
        <strain evidence="4">KCTC 42087</strain>
    </source>
</reference>
<keyword evidence="4" id="KW-1185">Reference proteome</keyword>
<keyword evidence="2" id="KW-1133">Transmembrane helix</keyword>
<evidence type="ECO:0000313" key="4">
    <source>
        <dbReference type="Proteomes" id="UP001596074"/>
    </source>
</evidence>
<sequence length="76" mass="7925">MADPYRISDASEKPEAAGGGGGVLRPVLWLVLAISLAANVLTSSIGENVLIGSVFGACALASGITLIVHHYKHRRR</sequence>
<keyword evidence="2" id="KW-0812">Transmembrane</keyword>
<keyword evidence="2" id="KW-0472">Membrane</keyword>